<proteinExistence type="predicted"/>
<accession>A0A8S5U2H3</accession>
<dbReference type="EMBL" id="BK015989">
    <property type="protein sequence ID" value="DAF88642.1"/>
    <property type="molecule type" value="Genomic_DNA"/>
</dbReference>
<sequence length="314" mass="36091">MAYGKVVQGERDKLVKRIWRTEERSGKKFLTKGTREYTTQELREIDASSRKKYPTKQEKAATKAKKLNPRKYFTRKALEAGKRYEKMTGKKIAGGLYKYDEFGRKRIRKAEEILAAIQNAEKLAYKSKKPLTKKELIEGIKKKEPFFDATGYDTDYLKALHSSYYPQKPKKEKTFIAYGVNQESKNIINQMSTPYTLSGASSDKERIYGAIMGSIANFSMLYDEFKGNIRSTFEQHYGHISVVDYLGANLYDKVIQLSQEQAKRCVEKLASNPLPQFELTPSDGIYEVLSGKQNPTVQEVVIIFSDWLRIMSEA</sequence>
<name>A0A8S5U2H3_9CAUD</name>
<protein>
    <submittedName>
        <fullName evidence="1">Uncharacterized protein</fullName>
    </submittedName>
</protein>
<organism evidence="1">
    <name type="scientific">Podoviridae sp. cte242</name>
    <dbReference type="NCBI Taxonomy" id="2825264"/>
    <lineage>
        <taxon>Viruses</taxon>
        <taxon>Duplodnaviria</taxon>
        <taxon>Heunggongvirae</taxon>
        <taxon>Uroviricota</taxon>
        <taxon>Caudoviricetes</taxon>
    </lineage>
</organism>
<reference evidence="1" key="1">
    <citation type="journal article" date="2021" name="Proc. Natl. Acad. Sci. U.S.A.">
        <title>A Catalog of Tens of Thousands of Viruses from Human Metagenomes Reveals Hidden Associations with Chronic Diseases.</title>
        <authorList>
            <person name="Tisza M.J."/>
            <person name="Buck C.B."/>
        </authorList>
    </citation>
    <scope>NUCLEOTIDE SEQUENCE</scope>
    <source>
        <strain evidence="1">Cte242</strain>
    </source>
</reference>
<evidence type="ECO:0000313" key="1">
    <source>
        <dbReference type="EMBL" id="DAF88642.1"/>
    </source>
</evidence>